<dbReference type="AlphaFoldDB" id="A0A5B9Y3H6"/>
<name>A0A5B9Y3H6_9MOLU</name>
<feature type="transmembrane region" description="Helical" evidence="1">
    <location>
        <begin position="60"/>
        <end position="80"/>
    </location>
</feature>
<reference evidence="2 3" key="1">
    <citation type="submission" date="2019-08" db="EMBL/GenBank/DDBJ databases">
        <title>Complete genome sequence of Spiroplasma chinense CCH (DSM 19755).</title>
        <authorList>
            <person name="Shen H.-Y."/>
            <person name="Lin Y.-C."/>
            <person name="Chou L."/>
            <person name="Kuo C.-H."/>
        </authorList>
    </citation>
    <scope>NUCLEOTIDE SEQUENCE [LARGE SCALE GENOMIC DNA]</scope>
    <source>
        <strain evidence="2 3">CCH</strain>
    </source>
</reference>
<dbReference type="Proteomes" id="UP000323144">
    <property type="component" value="Chromosome"/>
</dbReference>
<gene>
    <name evidence="2" type="ORF">SCHIN_v1c01150</name>
</gene>
<dbReference type="RefSeq" id="WP_166507708.1">
    <property type="nucleotide sequence ID" value="NZ_CP043026.1"/>
</dbReference>
<keyword evidence="3" id="KW-1185">Reference proteome</keyword>
<keyword evidence="1" id="KW-0472">Membrane</keyword>
<organism evidence="2 3">
    <name type="scientific">Spiroplasma chinense</name>
    <dbReference type="NCBI Taxonomy" id="216932"/>
    <lineage>
        <taxon>Bacteria</taxon>
        <taxon>Bacillati</taxon>
        <taxon>Mycoplasmatota</taxon>
        <taxon>Mollicutes</taxon>
        <taxon>Entomoplasmatales</taxon>
        <taxon>Spiroplasmataceae</taxon>
        <taxon>Spiroplasma</taxon>
    </lineage>
</organism>
<proteinExistence type="predicted"/>
<dbReference type="KEGG" id="schi:SCHIN_v1c01150"/>
<protein>
    <recommendedName>
        <fullName evidence="4">Protein-export membrane protein SecG</fullName>
    </recommendedName>
</protein>
<evidence type="ECO:0008006" key="4">
    <source>
        <dbReference type="Google" id="ProtNLM"/>
    </source>
</evidence>
<evidence type="ECO:0000256" key="1">
    <source>
        <dbReference type="SAM" id="Phobius"/>
    </source>
</evidence>
<evidence type="ECO:0000313" key="3">
    <source>
        <dbReference type="Proteomes" id="UP000323144"/>
    </source>
</evidence>
<sequence length="82" mass="8868">MNKEQYILLGAAITFTVIALGLVILLISIKRKGGSSSTITLKETNKGGLAGIWSFTKRNILPFAITFCAVMAFTCVAFMFGF</sequence>
<keyword evidence="1" id="KW-0812">Transmembrane</keyword>
<dbReference type="EMBL" id="CP043026">
    <property type="protein sequence ID" value="QEH61313.1"/>
    <property type="molecule type" value="Genomic_DNA"/>
</dbReference>
<keyword evidence="1" id="KW-1133">Transmembrane helix</keyword>
<accession>A0A5B9Y3H6</accession>
<evidence type="ECO:0000313" key="2">
    <source>
        <dbReference type="EMBL" id="QEH61313.1"/>
    </source>
</evidence>
<feature type="transmembrane region" description="Helical" evidence="1">
    <location>
        <begin position="6"/>
        <end position="27"/>
    </location>
</feature>